<evidence type="ECO:0000313" key="2">
    <source>
        <dbReference type="EMBL" id="ARX82461.1"/>
    </source>
</evidence>
<dbReference type="EMBL" id="CP021748">
    <property type="protein sequence ID" value="ARX82461.1"/>
    <property type="molecule type" value="Genomic_DNA"/>
</dbReference>
<gene>
    <name evidence="2" type="ORF">SMD44_01871</name>
</gene>
<feature type="region of interest" description="Disordered" evidence="1">
    <location>
        <begin position="1"/>
        <end position="135"/>
    </location>
</feature>
<feature type="compositionally biased region" description="Low complexity" evidence="1">
    <location>
        <begin position="117"/>
        <end position="128"/>
    </location>
</feature>
<evidence type="ECO:0000313" key="3">
    <source>
        <dbReference type="Proteomes" id="UP000195880"/>
    </source>
</evidence>
<keyword evidence="3" id="KW-1185">Reference proteome</keyword>
<dbReference type="Proteomes" id="UP000195880">
    <property type="component" value="Chromosome"/>
</dbReference>
<protein>
    <submittedName>
        <fullName evidence="2">Uncharacterized protein</fullName>
    </submittedName>
</protein>
<dbReference type="AlphaFoldDB" id="A0A1Z1W7N9"/>
<feature type="compositionally biased region" description="Low complexity" evidence="1">
    <location>
        <begin position="8"/>
        <end position="33"/>
    </location>
</feature>
<organism evidence="2 3">
    <name type="scientific">Streptomyces alboflavus</name>
    <dbReference type="NCBI Taxonomy" id="67267"/>
    <lineage>
        <taxon>Bacteria</taxon>
        <taxon>Bacillati</taxon>
        <taxon>Actinomycetota</taxon>
        <taxon>Actinomycetes</taxon>
        <taxon>Kitasatosporales</taxon>
        <taxon>Streptomycetaceae</taxon>
        <taxon>Streptomyces</taxon>
    </lineage>
</organism>
<feature type="compositionally biased region" description="Polar residues" evidence="1">
    <location>
        <begin position="47"/>
        <end position="66"/>
    </location>
</feature>
<dbReference type="KEGG" id="salf:SMD44_01871"/>
<reference evidence="2 3" key="1">
    <citation type="submission" date="2017-05" db="EMBL/GenBank/DDBJ databases">
        <title>Streptomyces alboflavus Genome sequencing and assembly.</title>
        <authorList>
            <person name="Wang Y."/>
            <person name="Du B."/>
            <person name="Ding Y."/>
            <person name="Liu H."/>
            <person name="Hou Q."/>
            <person name="Liu K."/>
            <person name="Wang C."/>
            <person name="Yao L."/>
        </authorList>
    </citation>
    <scope>NUCLEOTIDE SEQUENCE [LARGE SCALE GENOMIC DNA]</scope>
    <source>
        <strain evidence="2 3">MDJK44</strain>
    </source>
</reference>
<accession>A0A1Z1W7N9</accession>
<evidence type="ECO:0000256" key="1">
    <source>
        <dbReference type="SAM" id="MobiDB-lite"/>
    </source>
</evidence>
<name>A0A1Z1W7N9_9ACTN</name>
<proteinExistence type="predicted"/>
<sequence length="186" mass="19271">MNEPNAQPAAATRSASIPARTASRRSSTTARSSPPKRVKRVPPHTASARTTAAANCPQGSADTSVGASARAPCPQISAAPPTRSTKTPIEATRVCAGSPPSTASGRKTTRSRTRPIAGATTRRVTAAASQSGQSHSTVRWRSRYAHTIAMAPCAKLSTPVARWVTIRPMPVRAAALPTESPASVRS</sequence>